<dbReference type="Proteomes" id="UP000007813">
    <property type="component" value="Unassembled WGS sequence"/>
</dbReference>
<protein>
    <submittedName>
        <fullName evidence="2">Uncharacterized protein</fullName>
    </submittedName>
</protein>
<name>J3ETG4_9EURY</name>
<reference evidence="2 3" key="1">
    <citation type="journal article" date="2012" name="J. Bacteriol.">
        <title>Draft Genome Sequence of the Extremely Halophilic Archaeon Halogranum salarium B-1T.</title>
        <authorList>
            <person name="Kim K.K."/>
            <person name="Lee K.C."/>
            <person name="Lee J.S."/>
        </authorList>
    </citation>
    <scope>NUCLEOTIDE SEQUENCE [LARGE SCALE GENOMIC DNA]</scope>
    <source>
        <strain evidence="2 3">B-1</strain>
    </source>
</reference>
<organism evidence="2 3">
    <name type="scientific">Halogranum salarium B-1</name>
    <dbReference type="NCBI Taxonomy" id="1210908"/>
    <lineage>
        <taxon>Archaea</taxon>
        <taxon>Methanobacteriati</taxon>
        <taxon>Methanobacteriota</taxon>
        <taxon>Stenosarchaea group</taxon>
        <taxon>Halobacteria</taxon>
        <taxon>Halobacteriales</taxon>
        <taxon>Haloferacaceae</taxon>
    </lineage>
</organism>
<evidence type="ECO:0000256" key="1">
    <source>
        <dbReference type="SAM" id="MobiDB-lite"/>
    </source>
</evidence>
<dbReference type="AlphaFoldDB" id="J3ETG4"/>
<evidence type="ECO:0000313" key="3">
    <source>
        <dbReference type="Proteomes" id="UP000007813"/>
    </source>
</evidence>
<gene>
    <name evidence="2" type="ORF">HSB1_41200</name>
</gene>
<comment type="caution">
    <text evidence="2">The sequence shown here is derived from an EMBL/GenBank/DDBJ whole genome shotgun (WGS) entry which is preliminary data.</text>
</comment>
<feature type="region of interest" description="Disordered" evidence="1">
    <location>
        <begin position="1"/>
        <end position="28"/>
    </location>
</feature>
<sequence>MQAADGVSGAPSPGTWPGASAANPVRESRELFTMRQALFSTKTIS</sequence>
<dbReference type="EMBL" id="ALJD01000013">
    <property type="protein sequence ID" value="EJN57432.1"/>
    <property type="molecule type" value="Genomic_DNA"/>
</dbReference>
<accession>J3ETG4</accession>
<proteinExistence type="predicted"/>
<evidence type="ECO:0000313" key="2">
    <source>
        <dbReference type="EMBL" id="EJN57432.1"/>
    </source>
</evidence>